<sequence length="83" mass="8873">MPQMRAARPGLPLSRMREQRKGVSVIESTSESEIVNITVTPKAKKSLPITPLMKATGEKTAIVVSAPPMTEKETSLAPSRAAS</sequence>
<dbReference type="EMBL" id="VSSQ01049658">
    <property type="protein sequence ID" value="MPN03732.1"/>
    <property type="molecule type" value="Genomic_DNA"/>
</dbReference>
<evidence type="ECO:0000313" key="1">
    <source>
        <dbReference type="EMBL" id="MPN03732.1"/>
    </source>
</evidence>
<gene>
    <name evidence="1" type="ORF">SDC9_150964</name>
</gene>
<comment type="caution">
    <text evidence="1">The sequence shown here is derived from an EMBL/GenBank/DDBJ whole genome shotgun (WGS) entry which is preliminary data.</text>
</comment>
<protein>
    <submittedName>
        <fullName evidence="1">Uncharacterized protein</fullName>
    </submittedName>
</protein>
<proteinExistence type="predicted"/>
<dbReference type="AlphaFoldDB" id="A0A645ER53"/>
<reference evidence="1" key="1">
    <citation type="submission" date="2019-08" db="EMBL/GenBank/DDBJ databases">
        <authorList>
            <person name="Kucharzyk K."/>
            <person name="Murdoch R.W."/>
            <person name="Higgins S."/>
            <person name="Loffler F."/>
        </authorList>
    </citation>
    <scope>NUCLEOTIDE SEQUENCE</scope>
</reference>
<name>A0A645ER53_9ZZZZ</name>
<accession>A0A645ER53</accession>
<organism evidence="1">
    <name type="scientific">bioreactor metagenome</name>
    <dbReference type="NCBI Taxonomy" id="1076179"/>
    <lineage>
        <taxon>unclassified sequences</taxon>
        <taxon>metagenomes</taxon>
        <taxon>ecological metagenomes</taxon>
    </lineage>
</organism>